<dbReference type="PROSITE" id="PS00420">
    <property type="entry name" value="SRCR_1"/>
    <property type="match status" value="2"/>
</dbReference>
<dbReference type="AlphaFoldDB" id="A0A452GH85"/>
<feature type="disulfide bond" evidence="5">
    <location>
        <begin position="425"/>
        <end position="486"/>
    </location>
</feature>
<sequence>ISFTFLSISPSLLPPPNTSFCPPAPETFPYLLSTGSPCAGRVEVKHQDQWGTVCSKGWDKADAGVVCKQLGCGAAVSAPRWGHFGPGSGPIWLDEVACVGTESALWHCRNRGWNVHNCYHEWDAGVTCSGKNQSPLGMGGARDNGERKGEVMGHGAVGRGMGWEREGDTGMGAGRHIELHLVGGDNACSGRVEVRHKDNWATICDAHFDLKAASVICNALQCGIAVSVPEGAHFRKGHGPIWTEEFQCVGNESHHVYCPRVSHGSQMCSHANDASVICSRFRLVNGSTACSGRVEIQVLGAWGTLCDSHWDLPDANVLCHQLYCGFAVSAPGEAHFGKGNGSVWTDTFHCKGNEPHLRHCPVTALGASQCSHDNDASVVCSGLSESLRLLNGESWCDGRVEISLRGVWSRVLDDQWDMNDARVVCRQLQCGVAEKAYNPPKSERGTGPVGLRRVQCAGNETRLTLCDNSTSETSQAGITEDVGVVCSGSKQIRLVNGTGRCAGRVEIYYNGSWGTVCDDFWDLLDSNVVCKQLGCGRAINATVSGHYGQGSGQIWLDDVNCSGNESDLWACPSRSWGQHNCRHKEDAGVLCSEFTDLRLVSNSYCAGRLEVFYNGTWGSVCANQMSGVTPEIVCKQLNCGDGGQIARDFEYGAGSGPTWLDHVTCSEQHSSLWQCPSEPWNRKSCDNRAEETHISCTVTCEVSAFPDQEKLRVMGGEDGCSGRVEVWYQGSWGTVCDDSWDMADANVVCKLLGCGSAISALDKAAFGEGTGPIWVEKLNCRGTESSLWDCPAKPWGESNCDHKEDVAVNCSGE</sequence>
<feature type="disulfide bond" evidence="5">
    <location>
        <begin position="54"/>
        <end position="118"/>
    </location>
</feature>
<feature type="disulfide bond" evidence="5">
    <location>
        <begin position="67"/>
        <end position="128"/>
    </location>
</feature>
<keyword evidence="1" id="KW-0732">Signal</keyword>
<evidence type="ECO:0000256" key="5">
    <source>
        <dbReference type="PROSITE-ProRule" id="PRU00196"/>
    </source>
</evidence>
<evidence type="ECO:0000313" key="8">
    <source>
        <dbReference type="Proteomes" id="UP000291020"/>
    </source>
</evidence>
<feature type="disulfide bond" evidence="5">
    <location>
        <begin position="736"/>
        <end position="800"/>
    </location>
</feature>
<dbReference type="Pfam" id="PF00530">
    <property type="entry name" value="SRCR"/>
    <property type="match status" value="7"/>
</dbReference>
<accession>A0A452GH85</accession>
<feature type="domain" description="SRCR" evidence="6">
    <location>
        <begin position="597"/>
        <end position="697"/>
    </location>
</feature>
<organism evidence="7 8">
    <name type="scientific">Gopherus agassizii</name>
    <name type="common">Agassiz's desert tortoise</name>
    <dbReference type="NCBI Taxonomy" id="38772"/>
    <lineage>
        <taxon>Eukaryota</taxon>
        <taxon>Metazoa</taxon>
        <taxon>Chordata</taxon>
        <taxon>Craniata</taxon>
        <taxon>Vertebrata</taxon>
        <taxon>Euteleostomi</taxon>
        <taxon>Archelosauria</taxon>
        <taxon>Testudinata</taxon>
        <taxon>Testudines</taxon>
        <taxon>Cryptodira</taxon>
        <taxon>Durocryptodira</taxon>
        <taxon>Testudinoidea</taxon>
        <taxon>Testudinidae</taxon>
        <taxon>Gopherus</taxon>
    </lineage>
</organism>
<dbReference type="SMART" id="SM00202">
    <property type="entry name" value="SR"/>
    <property type="match status" value="7"/>
</dbReference>
<feature type="domain" description="SRCR" evidence="6">
    <location>
        <begin position="711"/>
        <end position="811"/>
    </location>
</feature>
<dbReference type="InterPro" id="IPR001190">
    <property type="entry name" value="SRCR"/>
</dbReference>
<evidence type="ECO:0000256" key="4">
    <source>
        <dbReference type="ARBA" id="ARBA00023180"/>
    </source>
</evidence>
<feature type="domain" description="SRCR" evidence="6">
    <location>
        <begin position="281"/>
        <end position="381"/>
    </location>
</feature>
<proteinExistence type="predicted"/>
<evidence type="ECO:0000259" key="6">
    <source>
        <dbReference type="PROSITE" id="PS50287"/>
    </source>
</evidence>
<dbReference type="Proteomes" id="UP000291020">
    <property type="component" value="Unassembled WGS sequence"/>
</dbReference>
<evidence type="ECO:0000256" key="1">
    <source>
        <dbReference type="ARBA" id="ARBA00022729"/>
    </source>
</evidence>
<name>A0A452GH85_9SAUR</name>
<feature type="disulfide bond" evidence="5">
    <location>
        <begin position="749"/>
        <end position="810"/>
    </location>
</feature>
<reference evidence="8" key="1">
    <citation type="journal article" date="2017" name="PLoS ONE">
        <title>The Agassiz's desert tortoise genome provides a resource for the conservation of a threatened species.</title>
        <authorList>
            <person name="Tollis M."/>
            <person name="DeNardo D.F."/>
            <person name="Cornelius J.A."/>
            <person name="Dolby G.A."/>
            <person name="Edwards T."/>
            <person name="Henen B.T."/>
            <person name="Karl A.E."/>
            <person name="Murphy R.W."/>
            <person name="Kusumi K."/>
        </authorList>
    </citation>
    <scope>NUCLEOTIDE SEQUENCE [LARGE SCALE GENOMIC DNA]</scope>
</reference>
<feature type="disulfide bond" evidence="5">
    <location>
        <begin position="204"/>
        <end position="268"/>
    </location>
</feature>
<feature type="domain" description="SRCR" evidence="6">
    <location>
        <begin position="179"/>
        <end position="279"/>
    </location>
</feature>
<dbReference type="GO" id="GO:0016020">
    <property type="term" value="C:membrane"/>
    <property type="evidence" value="ECO:0007669"/>
    <property type="project" value="InterPro"/>
</dbReference>
<feature type="disulfide bond" evidence="5">
    <location>
        <begin position="780"/>
        <end position="790"/>
    </location>
</feature>
<dbReference type="SUPFAM" id="SSF56487">
    <property type="entry name" value="SRCR-like"/>
    <property type="match status" value="7"/>
</dbReference>
<feature type="disulfide bond" evidence="5">
    <location>
        <begin position="350"/>
        <end position="360"/>
    </location>
</feature>
<feature type="disulfide bond" evidence="5">
    <location>
        <begin position="561"/>
        <end position="571"/>
    </location>
</feature>
<feature type="disulfide bond" evidence="5">
    <location>
        <begin position="217"/>
        <end position="278"/>
    </location>
</feature>
<feature type="disulfide bond" evidence="5">
    <location>
        <begin position="306"/>
        <end position="370"/>
    </location>
</feature>
<feature type="disulfide bond" evidence="5">
    <location>
        <begin position="530"/>
        <end position="591"/>
    </location>
</feature>
<evidence type="ECO:0000313" key="7">
    <source>
        <dbReference type="Ensembl" id="ENSGAGP00000000929.1"/>
    </source>
</evidence>
<dbReference type="PANTHER" id="PTHR19331:SF465">
    <property type="entry name" value="EGG PEPTIDE SPERACT RECEPTOR"/>
    <property type="match status" value="1"/>
</dbReference>
<reference evidence="7" key="2">
    <citation type="submission" date="2025-08" db="UniProtKB">
        <authorList>
            <consortium name="Ensembl"/>
        </authorList>
    </citation>
    <scope>IDENTIFICATION</scope>
</reference>
<feature type="disulfide bond" evidence="5">
    <location>
        <begin position="98"/>
        <end position="108"/>
    </location>
</feature>
<dbReference type="FunFam" id="3.10.250.10:FF:000002">
    <property type="entry name" value="Scavenger receptor cysteine-rich type 1 protein M130"/>
    <property type="match status" value="5"/>
</dbReference>
<feature type="domain" description="SRCR" evidence="6">
    <location>
        <begin position="30"/>
        <end position="129"/>
    </location>
</feature>
<evidence type="ECO:0000256" key="2">
    <source>
        <dbReference type="ARBA" id="ARBA00022737"/>
    </source>
</evidence>
<evidence type="ECO:0000256" key="3">
    <source>
        <dbReference type="ARBA" id="ARBA00023157"/>
    </source>
</evidence>
<feature type="disulfide bond" evidence="5">
    <location>
        <begin position="456"/>
        <end position="466"/>
    </location>
</feature>
<feature type="domain" description="SRCR" evidence="6">
    <location>
        <begin position="387"/>
        <end position="487"/>
    </location>
</feature>
<feature type="domain" description="SRCR" evidence="6">
    <location>
        <begin position="492"/>
        <end position="592"/>
    </location>
</feature>
<feature type="disulfide bond" evidence="5">
    <location>
        <begin position="248"/>
        <end position="258"/>
    </location>
</feature>
<dbReference type="Ensembl" id="ENSGAGT00000001054.1">
    <property type="protein sequence ID" value="ENSGAGP00000000929.1"/>
    <property type="gene ID" value="ENSGAGG00000000435.1"/>
</dbReference>
<feature type="disulfide bond" evidence="5">
    <location>
        <begin position="665"/>
        <end position="675"/>
    </location>
</feature>
<keyword evidence="3 5" id="KW-1015">Disulfide bond</keyword>
<feature type="disulfide bond" evidence="5">
    <location>
        <begin position="517"/>
        <end position="581"/>
    </location>
</feature>
<dbReference type="PROSITE" id="PS50287">
    <property type="entry name" value="SRCR_2"/>
    <property type="match status" value="7"/>
</dbReference>
<comment type="caution">
    <text evidence="5">Lacks conserved residue(s) required for the propagation of feature annotation.</text>
</comment>
<feature type="disulfide bond" evidence="5">
    <location>
        <begin position="319"/>
        <end position="380"/>
    </location>
</feature>
<protein>
    <recommendedName>
        <fullName evidence="6">SRCR domain-containing protein</fullName>
    </recommendedName>
</protein>
<dbReference type="InterPro" id="IPR036772">
    <property type="entry name" value="SRCR-like_dom_sf"/>
</dbReference>
<dbReference type="PRINTS" id="PR00258">
    <property type="entry name" value="SPERACTRCPTR"/>
</dbReference>
<dbReference type="FunFam" id="3.10.250.10:FF:000012">
    <property type="entry name" value="CD163 molecule like 1"/>
    <property type="match status" value="1"/>
</dbReference>
<reference evidence="7" key="3">
    <citation type="submission" date="2025-09" db="UniProtKB">
        <authorList>
            <consortium name="Ensembl"/>
        </authorList>
    </citation>
    <scope>IDENTIFICATION</scope>
</reference>
<keyword evidence="4" id="KW-0325">Glycoprotein</keyword>
<keyword evidence="8" id="KW-1185">Reference proteome</keyword>
<keyword evidence="2" id="KW-0677">Repeat</keyword>
<dbReference type="PANTHER" id="PTHR19331">
    <property type="entry name" value="SCAVENGER RECEPTOR DOMAIN-CONTAINING"/>
    <property type="match status" value="1"/>
</dbReference>
<feature type="disulfide bond" evidence="5">
    <location>
        <begin position="621"/>
        <end position="685"/>
    </location>
</feature>
<dbReference type="Gene3D" id="3.10.250.10">
    <property type="entry name" value="SRCR-like domain"/>
    <property type="match status" value="7"/>
</dbReference>
<dbReference type="FunFam" id="3.10.250.10:FF:000006">
    <property type="entry name" value="neurotrypsin isoform X2"/>
    <property type="match status" value="1"/>
</dbReference>